<evidence type="ECO:0000256" key="2">
    <source>
        <dbReference type="PROSITE-ProRule" id="PRU01213"/>
    </source>
</evidence>
<evidence type="ECO:0000259" key="3">
    <source>
        <dbReference type="PROSITE" id="PS51866"/>
    </source>
</evidence>
<evidence type="ECO:0000256" key="1">
    <source>
        <dbReference type="ARBA" id="ARBA00022505"/>
    </source>
</evidence>
<dbReference type="AlphaFoldDB" id="A0A149QBB0"/>
<dbReference type="Gene3D" id="2.40.50.100">
    <property type="match status" value="1"/>
</dbReference>
<name>A0A149QBB0_9PROT</name>
<keyword evidence="1 2" id="KW-0500">Molybdenum</keyword>
<dbReference type="InterPro" id="IPR005116">
    <property type="entry name" value="Transp-assoc_OB_typ1"/>
</dbReference>
<dbReference type="InterPro" id="IPR004606">
    <property type="entry name" value="Mop_domain"/>
</dbReference>
<dbReference type="SUPFAM" id="SSF50331">
    <property type="entry name" value="MOP-like"/>
    <property type="match status" value="1"/>
</dbReference>
<dbReference type="GO" id="GO:0015689">
    <property type="term" value="P:molybdate ion transport"/>
    <property type="evidence" value="ECO:0007669"/>
    <property type="project" value="InterPro"/>
</dbReference>
<dbReference type="EMBL" id="LHZA01000140">
    <property type="protein sequence ID" value="KXU94651.1"/>
    <property type="molecule type" value="Genomic_DNA"/>
</dbReference>
<dbReference type="PROSITE" id="PS51866">
    <property type="entry name" value="MOP"/>
    <property type="match status" value="1"/>
</dbReference>
<protein>
    <submittedName>
        <fullName evidence="4">Transporter</fullName>
    </submittedName>
</protein>
<dbReference type="PATRIC" id="fig|178900.5.peg.1274"/>
<dbReference type="InterPro" id="IPR008995">
    <property type="entry name" value="Mo/tungstate-bd_C_term_dom"/>
</dbReference>
<reference evidence="4 5" key="1">
    <citation type="submission" date="2015-06" db="EMBL/GenBank/DDBJ databases">
        <title>Improved classification and identification of acetic acid bacteria using matrix-assisted laser desorption/ionization time-of-flight mass spectrometry; Gluconobacter nephelii and Gluconobacter uchimurae are later heterotypic synonyms of Gluconobacter japonicus and Gluconobacter oxydans, respectively.</title>
        <authorList>
            <person name="Li L."/>
            <person name="Cleenwerck I."/>
            <person name="De Vuyst L."/>
            <person name="Vandamme P."/>
        </authorList>
    </citation>
    <scope>NUCLEOTIDE SEQUENCE [LARGE SCALE GENOMIC DNA]</scope>
    <source>
        <strain evidence="4 5">LMG 1625</strain>
    </source>
</reference>
<accession>A0A149QBB0</accession>
<organism evidence="4 5">
    <name type="scientific">Acetobacter cerevisiae</name>
    <dbReference type="NCBI Taxonomy" id="178900"/>
    <lineage>
        <taxon>Bacteria</taxon>
        <taxon>Pseudomonadati</taxon>
        <taxon>Pseudomonadota</taxon>
        <taxon>Alphaproteobacteria</taxon>
        <taxon>Acetobacterales</taxon>
        <taxon>Acetobacteraceae</taxon>
        <taxon>Acetobacter</taxon>
    </lineage>
</organism>
<feature type="domain" description="Mop" evidence="3">
    <location>
        <begin position="6"/>
        <end position="72"/>
    </location>
</feature>
<dbReference type="Proteomes" id="UP000075473">
    <property type="component" value="Unassembled WGS sequence"/>
</dbReference>
<dbReference type="Pfam" id="PF03459">
    <property type="entry name" value="TOBE"/>
    <property type="match status" value="1"/>
</dbReference>
<gene>
    <name evidence="4" type="ORF">AD928_06770</name>
</gene>
<evidence type="ECO:0000313" key="5">
    <source>
        <dbReference type="Proteomes" id="UP000075473"/>
    </source>
</evidence>
<dbReference type="RefSeq" id="WP_062249320.1">
    <property type="nucleotide sequence ID" value="NZ_LHZA01000140.1"/>
</dbReference>
<sequence length="73" mass="7633">MQRRKRSSARNQITGKIVAIQPGATTSHISLELPGGTVMMASITNEAVADLGLKIGQQATALIKASDVMIGVE</sequence>
<comment type="caution">
    <text evidence="4">The sequence shown here is derived from an EMBL/GenBank/DDBJ whole genome shotgun (WGS) entry which is preliminary data.</text>
</comment>
<proteinExistence type="predicted"/>
<evidence type="ECO:0000313" key="4">
    <source>
        <dbReference type="EMBL" id="KXU94651.1"/>
    </source>
</evidence>
<dbReference type="NCBIfam" id="TIGR00638">
    <property type="entry name" value="Mop"/>
    <property type="match status" value="1"/>
</dbReference>